<protein>
    <recommendedName>
        <fullName evidence="7">CASP-like protein</fullName>
    </recommendedName>
</protein>
<reference evidence="9" key="2">
    <citation type="journal article" date="2024" name="Plant">
        <title>Genomic evolution and insights into agronomic trait innovations of Sesamum species.</title>
        <authorList>
            <person name="Miao H."/>
            <person name="Wang L."/>
            <person name="Qu L."/>
            <person name="Liu H."/>
            <person name="Sun Y."/>
            <person name="Le M."/>
            <person name="Wang Q."/>
            <person name="Wei S."/>
            <person name="Zheng Y."/>
            <person name="Lin W."/>
            <person name="Duan Y."/>
            <person name="Cao H."/>
            <person name="Xiong S."/>
            <person name="Wang X."/>
            <person name="Wei L."/>
            <person name="Li C."/>
            <person name="Ma Q."/>
            <person name="Ju M."/>
            <person name="Zhao R."/>
            <person name="Li G."/>
            <person name="Mu C."/>
            <person name="Tian Q."/>
            <person name="Mei H."/>
            <person name="Zhang T."/>
            <person name="Gao T."/>
            <person name="Zhang H."/>
        </authorList>
    </citation>
    <scope>NUCLEOTIDE SEQUENCE</scope>
    <source>
        <strain evidence="9">G02</strain>
    </source>
</reference>
<dbReference type="EMBL" id="JACGWJ010000003">
    <property type="protein sequence ID" value="KAL0431727.1"/>
    <property type="molecule type" value="Genomic_DNA"/>
</dbReference>
<dbReference type="InterPro" id="IPR006702">
    <property type="entry name" value="CASP_dom"/>
</dbReference>
<reference evidence="9" key="1">
    <citation type="submission" date="2020-06" db="EMBL/GenBank/DDBJ databases">
        <authorList>
            <person name="Li T."/>
            <person name="Hu X."/>
            <person name="Zhang T."/>
            <person name="Song X."/>
            <person name="Zhang H."/>
            <person name="Dai N."/>
            <person name="Sheng W."/>
            <person name="Hou X."/>
            <person name="Wei L."/>
        </authorList>
    </citation>
    <scope>NUCLEOTIDE SEQUENCE</scope>
    <source>
        <strain evidence="9">G02</strain>
        <tissue evidence="9">Leaf</tissue>
    </source>
</reference>
<proteinExistence type="inferred from homology"/>
<evidence type="ECO:0000256" key="6">
    <source>
        <dbReference type="ARBA" id="ARBA00023136"/>
    </source>
</evidence>
<dbReference type="InterPro" id="IPR044173">
    <property type="entry name" value="CASPL"/>
</dbReference>
<evidence type="ECO:0000256" key="7">
    <source>
        <dbReference type="RuleBase" id="RU361233"/>
    </source>
</evidence>
<keyword evidence="6 7" id="KW-0472">Membrane</keyword>
<evidence type="ECO:0000256" key="3">
    <source>
        <dbReference type="ARBA" id="ARBA00022475"/>
    </source>
</evidence>
<dbReference type="InterPro" id="IPR006459">
    <property type="entry name" value="CASP/CASPL"/>
</dbReference>
<gene>
    <name evidence="9" type="ORF">Sradi_0798700</name>
</gene>
<evidence type="ECO:0000313" key="9">
    <source>
        <dbReference type="EMBL" id="KAL0431727.1"/>
    </source>
</evidence>
<comment type="similarity">
    <text evidence="2 7">Belongs to the Casparian strip membrane proteins (CASP) family.</text>
</comment>
<dbReference type="Pfam" id="PF04535">
    <property type="entry name" value="CASP_dom"/>
    <property type="match status" value="1"/>
</dbReference>
<keyword evidence="4 7" id="KW-0812">Transmembrane</keyword>
<sequence>MVGVEVGAKESGSGQKRSGASRGVAVLDFILRLVAIIATLASAIAMGTTNESLPFFTQFIRFRAKYNDLPTFTFFVVANSIVSAYLVLSLAFSIFHIIRSGGAQKSRVVLIFFDTGMLALLTAGLQQRRRSSTWRTRGTPGPTGLPFANSTIPSVSEFLDR</sequence>
<dbReference type="NCBIfam" id="TIGR01569">
    <property type="entry name" value="A_tha_TIGR01569"/>
    <property type="match status" value="1"/>
</dbReference>
<feature type="transmembrane region" description="Helical" evidence="7">
    <location>
        <begin position="29"/>
        <end position="48"/>
    </location>
</feature>
<evidence type="ECO:0000256" key="5">
    <source>
        <dbReference type="ARBA" id="ARBA00022989"/>
    </source>
</evidence>
<keyword evidence="3 7" id="KW-1003">Cell membrane</keyword>
<comment type="subcellular location">
    <subcellularLocation>
        <location evidence="1 7">Cell membrane</location>
        <topology evidence="1 7">Multi-pass membrane protein</topology>
    </subcellularLocation>
</comment>
<dbReference type="GO" id="GO:0005886">
    <property type="term" value="C:plasma membrane"/>
    <property type="evidence" value="ECO:0007669"/>
    <property type="project" value="UniProtKB-SubCell"/>
</dbReference>
<accession>A0AAW2VQE4</accession>
<dbReference type="PANTHER" id="PTHR36488">
    <property type="entry name" value="CASP-LIKE PROTEIN 1U1"/>
    <property type="match status" value="1"/>
</dbReference>
<evidence type="ECO:0000256" key="1">
    <source>
        <dbReference type="ARBA" id="ARBA00004651"/>
    </source>
</evidence>
<feature type="transmembrane region" description="Helical" evidence="7">
    <location>
        <begin position="69"/>
        <end position="95"/>
    </location>
</feature>
<dbReference type="AlphaFoldDB" id="A0AAW2VQE4"/>
<feature type="domain" description="Casparian strip membrane protein" evidence="8">
    <location>
        <begin position="22"/>
        <end position="124"/>
    </location>
</feature>
<dbReference type="PANTHER" id="PTHR36488:SF12">
    <property type="entry name" value="CASP-LIKE PROTEIN"/>
    <property type="match status" value="1"/>
</dbReference>
<feature type="transmembrane region" description="Helical" evidence="7">
    <location>
        <begin position="107"/>
        <end position="125"/>
    </location>
</feature>
<comment type="caution">
    <text evidence="9">The sequence shown here is derived from an EMBL/GenBank/DDBJ whole genome shotgun (WGS) entry which is preliminary data.</text>
</comment>
<name>A0AAW2VQE4_SESRA</name>
<evidence type="ECO:0000259" key="8">
    <source>
        <dbReference type="Pfam" id="PF04535"/>
    </source>
</evidence>
<keyword evidence="5 7" id="KW-1133">Transmembrane helix</keyword>
<evidence type="ECO:0000256" key="4">
    <source>
        <dbReference type="ARBA" id="ARBA00022692"/>
    </source>
</evidence>
<evidence type="ECO:0000256" key="2">
    <source>
        <dbReference type="ARBA" id="ARBA00007651"/>
    </source>
</evidence>
<organism evidence="9">
    <name type="scientific">Sesamum radiatum</name>
    <name type="common">Black benniseed</name>
    <dbReference type="NCBI Taxonomy" id="300843"/>
    <lineage>
        <taxon>Eukaryota</taxon>
        <taxon>Viridiplantae</taxon>
        <taxon>Streptophyta</taxon>
        <taxon>Embryophyta</taxon>
        <taxon>Tracheophyta</taxon>
        <taxon>Spermatophyta</taxon>
        <taxon>Magnoliopsida</taxon>
        <taxon>eudicotyledons</taxon>
        <taxon>Gunneridae</taxon>
        <taxon>Pentapetalae</taxon>
        <taxon>asterids</taxon>
        <taxon>lamiids</taxon>
        <taxon>Lamiales</taxon>
        <taxon>Pedaliaceae</taxon>
        <taxon>Sesamum</taxon>
    </lineage>
</organism>
<comment type="subunit">
    <text evidence="7">Homodimer and heterodimers.</text>
</comment>
<comment type="caution">
    <text evidence="7">Lacks conserved residue(s) required for the propagation of feature annotation.</text>
</comment>